<feature type="non-terminal residue" evidence="3">
    <location>
        <position position="1"/>
    </location>
</feature>
<feature type="compositionally biased region" description="Basic and acidic residues" evidence="1">
    <location>
        <begin position="170"/>
        <end position="187"/>
    </location>
</feature>
<evidence type="ECO:0000313" key="3">
    <source>
        <dbReference type="EMBL" id="CEM32381.1"/>
    </source>
</evidence>
<dbReference type="PROSITE" id="PS00018">
    <property type="entry name" value="EF_HAND_1"/>
    <property type="match status" value="1"/>
</dbReference>
<feature type="compositionally biased region" description="Basic and acidic residues" evidence="1">
    <location>
        <begin position="99"/>
        <end position="123"/>
    </location>
</feature>
<feature type="region of interest" description="Disordered" evidence="1">
    <location>
        <begin position="1007"/>
        <end position="1070"/>
    </location>
</feature>
<name>A0A0G4GPV1_9ALVE</name>
<feature type="compositionally biased region" description="Basic and acidic residues" evidence="1">
    <location>
        <begin position="289"/>
        <end position="299"/>
    </location>
</feature>
<evidence type="ECO:0000256" key="1">
    <source>
        <dbReference type="SAM" id="MobiDB-lite"/>
    </source>
</evidence>
<gene>
    <name evidence="3" type="ORF">Cvel_22848</name>
</gene>
<dbReference type="InterPro" id="IPR002048">
    <property type="entry name" value="EF_hand_dom"/>
</dbReference>
<evidence type="ECO:0000259" key="2">
    <source>
        <dbReference type="PROSITE" id="PS50222"/>
    </source>
</evidence>
<feature type="region of interest" description="Disordered" evidence="1">
    <location>
        <begin position="628"/>
        <end position="661"/>
    </location>
</feature>
<reference evidence="3" key="1">
    <citation type="submission" date="2014-11" db="EMBL/GenBank/DDBJ databases">
        <authorList>
            <person name="Otto D Thomas"/>
            <person name="Naeem Raeece"/>
        </authorList>
    </citation>
    <scope>NUCLEOTIDE SEQUENCE</scope>
</reference>
<dbReference type="GO" id="GO:0005509">
    <property type="term" value="F:calcium ion binding"/>
    <property type="evidence" value="ECO:0007669"/>
    <property type="project" value="InterPro"/>
</dbReference>
<dbReference type="AlphaFoldDB" id="A0A0G4GPV1"/>
<dbReference type="PROSITE" id="PS50222">
    <property type="entry name" value="EF_HAND_2"/>
    <property type="match status" value="1"/>
</dbReference>
<feature type="domain" description="EF-hand" evidence="2">
    <location>
        <begin position="361"/>
        <end position="396"/>
    </location>
</feature>
<feature type="region of interest" description="Disordered" evidence="1">
    <location>
        <begin position="54"/>
        <end position="129"/>
    </location>
</feature>
<feature type="compositionally biased region" description="Basic and acidic residues" evidence="1">
    <location>
        <begin position="636"/>
        <end position="647"/>
    </location>
</feature>
<sequence length="1154" mass="126508">EFIHQECLADKERGKMLRDLWALCAETFEGLRSVIVGGVEMNGIVAPPADIVTDPNHLMRPNDLELRDPPQAVSREKRARSESPPKRGERKVTFSADTIVERMLEPLEKREREREQAERERAQRSAASSRIAHLPPYLYSRLNTDDIEDRKASKAVTGRRALSAGGALRRGRETDRSDGGRERERSNQRANTTGGGRGKGGGRGRVAKRGSVTEEEQEEKKEEMRWIEAEVKRANQRVMEALEVWDTALSDFSALLEKNPLPPRRRLTNLTLDAQKSSDALSLPGISTRVEKSGDKSEKVASGAKNAEMVEDEKRLWTRGTEHYSLNHISDYLNEQDMEVVTRTPKFLRAIIENARNIRGLMKRVGNSVFARFDENSDGLLQAGEFRTFCTHLTDLVQACDGTFTFSSTDAKQLQTNLEGTLDEGCSLEDIEPFISSICLIWDFVHAGVSNFREEEADPDILEEAKKTFDDFARPHSTDENYLTLPARSLVRLVNDIRNVLEGMALQEIRAAWLDNAVRKAGPGAESEGNFGLDFKVFGKSFAGLAADPEWVERNMWRFLSPGGILRETDEWTPSRLLEVLNRILWDKLLVDYERLQQGLTRSCGMLERTPPFYGDFMCVCAGGGAGGEGDGAESEGGHTREWEKRKGASSSSAAGSEEAEMERGIPSVILAEVALEAPRLLDPSAFSSDVTNVLPWLPPALKDGEPFKFSNIEAALPSVPREKWLDAFGEMWPAAAEKARQQIGFLEGELRTLYEVPRFRAAVPRDAARIAEKDREKERLQARVTHARVNGGASMMAGGFLRSAGGGMGAATSSEFPAETAMVASGFATARAFSEDKGGLWGDISFQLELLEEKLDSISLAYTACAARQYALAVRAALENEDMTVPGSECISDWVAAVAMHATPTASAPSLKIGKSKVPKVKVQSAGGDVWVPRLQWEKNYPELRAQDRMTLGSDVCQSLPIHLLWFAATLLKKQMEYVANRIKYLQSLADGNAPAAAAAAGAAAGAASAPTPVPPPTAGRSPGREEKEKEKKRKDGRQGSMVPPEPVAAPSKHQAPPPPFWSMGGGTEEEKEAAFRVRVRAVLSTAFGVFSPGLTESARPAVASVDHCLPNFVVPDGADMPFFTVGPAAGQKGFKDTDILEKQTSGPRRGGK</sequence>
<feature type="region of interest" description="Disordered" evidence="1">
    <location>
        <begin position="283"/>
        <end position="305"/>
    </location>
</feature>
<dbReference type="EMBL" id="CDMZ01001426">
    <property type="protein sequence ID" value="CEM32381.1"/>
    <property type="molecule type" value="Genomic_DNA"/>
</dbReference>
<accession>A0A0G4GPV1</accession>
<protein>
    <recommendedName>
        <fullName evidence="2">EF-hand domain-containing protein</fullName>
    </recommendedName>
</protein>
<dbReference type="VEuPathDB" id="CryptoDB:Cvel_22848"/>
<proteinExistence type="predicted"/>
<feature type="region of interest" description="Disordered" evidence="1">
    <location>
        <begin position="150"/>
        <end position="223"/>
    </location>
</feature>
<feature type="compositionally biased region" description="Basic and acidic residues" evidence="1">
    <location>
        <begin position="60"/>
        <end position="92"/>
    </location>
</feature>
<organism evidence="3">
    <name type="scientific">Chromera velia CCMP2878</name>
    <dbReference type="NCBI Taxonomy" id="1169474"/>
    <lineage>
        <taxon>Eukaryota</taxon>
        <taxon>Sar</taxon>
        <taxon>Alveolata</taxon>
        <taxon>Colpodellida</taxon>
        <taxon>Chromeraceae</taxon>
        <taxon>Chromera</taxon>
    </lineage>
</organism>
<feature type="compositionally biased region" description="Low complexity" evidence="1">
    <location>
        <begin position="158"/>
        <end position="167"/>
    </location>
</feature>
<dbReference type="InterPro" id="IPR018247">
    <property type="entry name" value="EF_Hand_1_Ca_BS"/>
</dbReference>